<dbReference type="EMBL" id="WMEY01000002">
    <property type="protein sequence ID" value="MYL63202.1"/>
    <property type="molecule type" value="Genomic_DNA"/>
</dbReference>
<sequence length="284" mass="32962">MEVSLYHILYIQNLKRPVEMGKIMTIIFAHRGASRQCPENTLSAYERAVKLGAGGIEIDVQLSKDGIPVVIHDRTLKRTTSGKGIVTETNYADLKKLDAGSWFSPKFQQECIPSLEEVLTFASDYPDLWLNIELKYYRENDEQLAKTAIPIIKKFRSDKNTLISSFEHERLLEVHKLWSKVETAPLYKGNLHEPWHYAKKLKAKAIHPHFKSIHASLIKTVQAHGINVRPYTINEEKWLRQFLEWEVDGLMTDVPDLALNIMHNKQISQQKKSWWKNVWSMITK</sequence>
<dbReference type="PROSITE" id="PS50007">
    <property type="entry name" value="PIPLC_X_DOMAIN"/>
    <property type="match status" value="1"/>
</dbReference>
<protein>
    <submittedName>
        <fullName evidence="2">Glycerophosphodiester phosphodiesterase</fullName>
    </submittedName>
</protein>
<dbReference type="Pfam" id="PF03009">
    <property type="entry name" value="GDPD"/>
    <property type="match status" value="1"/>
</dbReference>
<dbReference type="Proteomes" id="UP000447833">
    <property type="component" value="Unassembled WGS sequence"/>
</dbReference>
<evidence type="ECO:0000259" key="1">
    <source>
        <dbReference type="PROSITE" id="PS51704"/>
    </source>
</evidence>
<dbReference type="PANTHER" id="PTHR46211:SF1">
    <property type="entry name" value="GLYCEROPHOSPHODIESTER PHOSPHODIESTERASE, CYTOPLASMIC"/>
    <property type="match status" value="1"/>
</dbReference>
<dbReference type="InterPro" id="IPR017946">
    <property type="entry name" value="PLC-like_Pdiesterase_TIM-brl"/>
</dbReference>
<dbReference type="GO" id="GO:0008081">
    <property type="term" value="F:phosphoric diester hydrolase activity"/>
    <property type="evidence" value="ECO:0007669"/>
    <property type="project" value="InterPro"/>
</dbReference>
<organism evidence="2 3">
    <name type="scientific">Guptibacillus hwajinpoensis</name>
    <dbReference type="NCBI Taxonomy" id="208199"/>
    <lineage>
        <taxon>Bacteria</taxon>
        <taxon>Bacillati</taxon>
        <taxon>Bacillota</taxon>
        <taxon>Bacilli</taxon>
        <taxon>Bacillales</taxon>
        <taxon>Guptibacillaceae</taxon>
        <taxon>Guptibacillus</taxon>
    </lineage>
</organism>
<evidence type="ECO:0000313" key="2">
    <source>
        <dbReference type="EMBL" id="MYL63202.1"/>
    </source>
</evidence>
<accession>A0A845EXB6</accession>
<name>A0A845EXB6_9BACL</name>
<evidence type="ECO:0000313" key="3">
    <source>
        <dbReference type="Proteomes" id="UP000447833"/>
    </source>
</evidence>
<dbReference type="Gene3D" id="3.20.20.190">
    <property type="entry name" value="Phosphatidylinositol (PI) phosphodiesterase"/>
    <property type="match status" value="1"/>
</dbReference>
<proteinExistence type="predicted"/>
<dbReference type="PROSITE" id="PS51704">
    <property type="entry name" value="GP_PDE"/>
    <property type="match status" value="1"/>
</dbReference>
<dbReference type="SUPFAM" id="SSF51695">
    <property type="entry name" value="PLC-like phosphodiesterases"/>
    <property type="match status" value="1"/>
</dbReference>
<dbReference type="AlphaFoldDB" id="A0A845EXB6"/>
<dbReference type="PANTHER" id="PTHR46211">
    <property type="entry name" value="GLYCEROPHOSPHORYL DIESTER PHOSPHODIESTERASE"/>
    <property type="match status" value="1"/>
</dbReference>
<reference evidence="2 3" key="1">
    <citation type="submission" date="2019-11" db="EMBL/GenBank/DDBJ databases">
        <title>Genome sequences of 17 halophilic strains isolated from different environments.</title>
        <authorList>
            <person name="Furrow R.E."/>
        </authorList>
    </citation>
    <scope>NUCLEOTIDE SEQUENCE [LARGE SCALE GENOMIC DNA]</scope>
    <source>
        <strain evidence="2 3">22506_14_FS</strain>
    </source>
</reference>
<dbReference type="InterPro" id="IPR030395">
    <property type="entry name" value="GP_PDE_dom"/>
</dbReference>
<comment type="caution">
    <text evidence="2">The sequence shown here is derived from an EMBL/GenBank/DDBJ whole genome shotgun (WGS) entry which is preliminary data.</text>
</comment>
<feature type="domain" description="GP-PDE" evidence="1">
    <location>
        <begin position="25"/>
        <end position="262"/>
    </location>
</feature>
<gene>
    <name evidence="2" type="ORF">GLW07_07515</name>
</gene>
<dbReference type="GO" id="GO:0006629">
    <property type="term" value="P:lipid metabolic process"/>
    <property type="evidence" value="ECO:0007669"/>
    <property type="project" value="InterPro"/>
</dbReference>